<dbReference type="AlphaFoldDB" id="A0A9W4X3J4"/>
<reference evidence="4 6" key="1">
    <citation type="submission" date="2020-02" db="EMBL/GenBank/DDBJ databases">
        <authorList>
            <person name="Criscuolo A."/>
        </authorList>
    </citation>
    <scope>NUCLEOTIDE SEQUENCE [LARGE SCALE GENOMIC DNA]</scope>
    <source>
        <strain evidence="4">CECT7796</strain>
    </source>
</reference>
<dbReference type="GO" id="GO:0008897">
    <property type="term" value="F:holo-[acyl-carrier-protein] synthase activity"/>
    <property type="evidence" value="ECO:0007669"/>
    <property type="project" value="InterPro"/>
</dbReference>
<dbReference type="KEGG" id="fcs:TRV642_2208"/>
<dbReference type="GO" id="GO:0005829">
    <property type="term" value="C:cytosol"/>
    <property type="evidence" value="ECO:0007669"/>
    <property type="project" value="TreeGrafter"/>
</dbReference>
<comment type="similarity">
    <text evidence="1">Belongs to the P-Pant transferase superfamily. Gsp/Sfp/HetI/AcpT family.</text>
</comment>
<evidence type="ECO:0000313" key="7">
    <source>
        <dbReference type="Proteomes" id="UP001152749"/>
    </source>
</evidence>
<feature type="domain" description="4'-phosphopantetheinyl transferase" evidence="3">
    <location>
        <begin position="71"/>
        <end position="153"/>
    </location>
</feature>
<protein>
    <submittedName>
        <fullName evidence="5">4'-phosphopantetheinyl transferase</fullName>
        <ecNumber evidence="5">2.7.8.-</ecNumber>
    </submittedName>
</protein>
<dbReference type="PANTHER" id="PTHR12215:SF10">
    <property type="entry name" value="L-AMINOADIPATE-SEMIALDEHYDE DEHYDROGENASE-PHOSPHOPANTETHEINYL TRANSFERASE"/>
    <property type="match status" value="1"/>
</dbReference>
<sequence length="200" mass="23378">MNYRRWQDQHAFLLGRLLLMESLDKIGLKRNMVSNIKYNEYGKPFLNDEIDFTISHSDKFVVCAIAQKMKLGIDIESIKNIDFTDYKNIMSDKQWQKIVSSSNPKIAFYRFWTMRESVMKAEGKGLSIPFLDIEIINNQVIYDKNTWYLTELTLHKNICAYLATTAKNPAFSFFEADFTSGLKEIKVAQKEVNIIKNYIT</sequence>
<dbReference type="GO" id="GO:0019878">
    <property type="term" value="P:lysine biosynthetic process via aminoadipic acid"/>
    <property type="evidence" value="ECO:0007669"/>
    <property type="project" value="TreeGrafter"/>
</dbReference>
<gene>
    <name evidence="4" type="ORF">FLACOL7796_04617</name>
    <name evidence="5" type="ORF">TRV642_2208</name>
</gene>
<dbReference type="Proteomes" id="UP001152749">
    <property type="component" value="Chromosome"/>
</dbReference>
<evidence type="ECO:0000313" key="6">
    <source>
        <dbReference type="Proteomes" id="UP000474567"/>
    </source>
</evidence>
<dbReference type="SUPFAM" id="SSF56214">
    <property type="entry name" value="4'-phosphopantetheinyl transferase"/>
    <property type="match status" value="2"/>
</dbReference>
<dbReference type="EMBL" id="CADCST010000164">
    <property type="protein sequence ID" value="CAA9203144.1"/>
    <property type="molecule type" value="Genomic_DNA"/>
</dbReference>
<dbReference type="InterPro" id="IPR008278">
    <property type="entry name" value="4-PPantetheinyl_Trfase_dom"/>
</dbReference>
<keyword evidence="6" id="KW-1185">Reference proteome</keyword>
<organism evidence="5 7">
    <name type="scientific">Flavobacterium collinsii</name>
    <dbReference type="NCBI Taxonomy" id="1114861"/>
    <lineage>
        <taxon>Bacteria</taxon>
        <taxon>Pseudomonadati</taxon>
        <taxon>Bacteroidota</taxon>
        <taxon>Flavobacteriia</taxon>
        <taxon>Flavobacteriales</taxon>
        <taxon>Flavobacteriaceae</taxon>
        <taxon>Flavobacterium</taxon>
    </lineage>
</organism>
<evidence type="ECO:0000313" key="4">
    <source>
        <dbReference type="EMBL" id="CAA9203144.1"/>
    </source>
</evidence>
<dbReference type="Pfam" id="PF01648">
    <property type="entry name" value="ACPS"/>
    <property type="match status" value="1"/>
</dbReference>
<evidence type="ECO:0000256" key="1">
    <source>
        <dbReference type="ARBA" id="ARBA00010990"/>
    </source>
</evidence>
<name>A0A9W4X3J4_9FLAO</name>
<evidence type="ECO:0000256" key="2">
    <source>
        <dbReference type="ARBA" id="ARBA00022679"/>
    </source>
</evidence>
<dbReference type="Gene3D" id="3.90.470.20">
    <property type="entry name" value="4'-phosphopantetheinyl transferase domain"/>
    <property type="match status" value="2"/>
</dbReference>
<dbReference type="GO" id="GO:0000287">
    <property type="term" value="F:magnesium ion binding"/>
    <property type="evidence" value="ECO:0007669"/>
    <property type="project" value="InterPro"/>
</dbReference>
<dbReference type="EC" id="2.7.8.-" evidence="5"/>
<dbReference type="InterPro" id="IPR050559">
    <property type="entry name" value="P-Pant_transferase_sf"/>
</dbReference>
<dbReference type="Proteomes" id="UP000474567">
    <property type="component" value="Unassembled WGS sequence"/>
</dbReference>
<keyword evidence="2 5" id="KW-0808">Transferase</keyword>
<evidence type="ECO:0000313" key="5">
    <source>
        <dbReference type="EMBL" id="CAI2767100.1"/>
    </source>
</evidence>
<dbReference type="InterPro" id="IPR037143">
    <property type="entry name" value="4-PPantetheinyl_Trfase_dom_sf"/>
</dbReference>
<dbReference type="PANTHER" id="PTHR12215">
    <property type="entry name" value="PHOSPHOPANTETHEINE TRANSFERASE"/>
    <property type="match status" value="1"/>
</dbReference>
<reference evidence="5" key="2">
    <citation type="submission" date="2022-09" db="EMBL/GenBank/DDBJ databases">
        <authorList>
            <person name="Duchaud E."/>
        </authorList>
    </citation>
    <scope>NUCLEOTIDE SEQUENCE</scope>
    <source>
        <strain evidence="5">TRV642</strain>
    </source>
</reference>
<proteinExistence type="inferred from homology"/>
<accession>A0A9W4X3J4</accession>
<dbReference type="EMBL" id="OX336425">
    <property type="protein sequence ID" value="CAI2767100.1"/>
    <property type="molecule type" value="Genomic_DNA"/>
</dbReference>
<evidence type="ECO:0000259" key="3">
    <source>
        <dbReference type="Pfam" id="PF01648"/>
    </source>
</evidence>